<dbReference type="EMBL" id="MFGB01000023">
    <property type="protein sequence ID" value="OGF25059.1"/>
    <property type="molecule type" value="Genomic_DNA"/>
</dbReference>
<dbReference type="PANTHER" id="PTHR42911">
    <property type="entry name" value="MODULATOR OF FTSH PROTEASE HFLC"/>
    <property type="match status" value="1"/>
</dbReference>
<evidence type="ECO:0000313" key="3">
    <source>
        <dbReference type="EMBL" id="OGF25059.1"/>
    </source>
</evidence>
<keyword evidence="1" id="KW-1133">Transmembrane helix</keyword>
<organism evidence="3 4">
    <name type="scientific">Candidatus Falkowbacteria bacterium RIFOXYA2_FULL_47_19</name>
    <dbReference type="NCBI Taxonomy" id="1797994"/>
    <lineage>
        <taxon>Bacteria</taxon>
        <taxon>Candidatus Falkowiibacteriota</taxon>
    </lineage>
</organism>
<comment type="caution">
    <text evidence="3">The sequence shown here is derived from an EMBL/GenBank/DDBJ whole genome shotgun (WGS) entry which is preliminary data.</text>
</comment>
<keyword evidence="1" id="KW-0472">Membrane</keyword>
<sequence>MFGKRDYEDDDDRPSKGKKAAGVLVKALHGAGMKLKIAAGAFFLLMIAYFICTVYIEPDEYGIKVVKIGMHRGVQTKVYGPGLHPVIPGTQSMFALPRNQQVLELTKYSDSAALGARIEKAAHIQTSDGFFVDVDVSILYRIKDPYLTFTKIGPGKLFEDNGIIPKAEPALKATLGKLTTEDFYNPFKRVDKANEAKVVLNAELAAKGIEVDQVLVRYFVYSPEIQRNIEEKKLKDQLVFTNKSRAAAAKEAALVKKTEEEGRANVAVRLEEGQAYVARKMGEISQYRRTKRAEADLLVQLAEASKVKLRNEALQGAGAERMVGLKMADVYKGLETIVLPSDGANGINPLDLDKDLKLFDIREGK</sequence>
<proteinExistence type="predicted"/>
<dbReference type="InterPro" id="IPR001107">
    <property type="entry name" value="Band_7"/>
</dbReference>
<evidence type="ECO:0000313" key="4">
    <source>
        <dbReference type="Proteomes" id="UP000178367"/>
    </source>
</evidence>
<evidence type="ECO:0000259" key="2">
    <source>
        <dbReference type="SMART" id="SM00244"/>
    </source>
</evidence>
<dbReference type="PANTHER" id="PTHR42911:SF1">
    <property type="entry name" value="MODULATOR OF FTSH PROTEASE HFLC"/>
    <property type="match status" value="1"/>
</dbReference>
<accession>A0A1F5SEI6</accession>
<evidence type="ECO:0000256" key="1">
    <source>
        <dbReference type="SAM" id="Phobius"/>
    </source>
</evidence>
<dbReference type="InterPro" id="IPR036013">
    <property type="entry name" value="Band_7/SPFH_dom_sf"/>
</dbReference>
<feature type="transmembrane region" description="Helical" evidence="1">
    <location>
        <begin position="37"/>
        <end position="56"/>
    </location>
</feature>
<reference evidence="3 4" key="1">
    <citation type="journal article" date="2016" name="Nat. Commun.">
        <title>Thousands of microbial genomes shed light on interconnected biogeochemical processes in an aquifer system.</title>
        <authorList>
            <person name="Anantharaman K."/>
            <person name="Brown C.T."/>
            <person name="Hug L.A."/>
            <person name="Sharon I."/>
            <person name="Castelle C.J."/>
            <person name="Probst A.J."/>
            <person name="Thomas B.C."/>
            <person name="Singh A."/>
            <person name="Wilkins M.J."/>
            <person name="Karaoz U."/>
            <person name="Brodie E.L."/>
            <person name="Williams K.H."/>
            <person name="Hubbard S.S."/>
            <person name="Banfield J.F."/>
        </authorList>
    </citation>
    <scope>NUCLEOTIDE SEQUENCE [LARGE SCALE GENOMIC DNA]</scope>
</reference>
<dbReference type="SMART" id="SM00244">
    <property type="entry name" value="PHB"/>
    <property type="match status" value="1"/>
</dbReference>
<dbReference type="Pfam" id="PF01145">
    <property type="entry name" value="Band_7"/>
    <property type="match status" value="1"/>
</dbReference>
<name>A0A1F5SEI6_9BACT</name>
<protein>
    <recommendedName>
        <fullName evidence="2">Band 7 domain-containing protein</fullName>
    </recommendedName>
</protein>
<dbReference type="STRING" id="1797994.A2227_06955"/>
<feature type="domain" description="Band 7" evidence="2">
    <location>
        <begin position="52"/>
        <end position="233"/>
    </location>
</feature>
<dbReference type="AlphaFoldDB" id="A0A1F5SEI6"/>
<dbReference type="Proteomes" id="UP000178367">
    <property type="component" value="Unassembled WGS sequence"/>
</dbReference>
<gene>
    <name evidence="3" type="ORF">A2227_06955</name>
</gene>
<dbReference type="Gene3D" id="3.30.479.30">
    <property type="entry name" value="Band 7 domain"/>
    <property type="match status" value="1"/>
</dbReference>
<dbReference type="SUPFAM" id="SSF117892">
    <property type="entry name" value="Band 7/SPFH domain"/>
    <property type="match status" value="1"/>
</dbReference>
<keyword evidence="1" id="KW-0812">Transmembrane</keyword>